<name>A0AAD5PG52_9FUNG</name>
<dbReference type="PANTHER" id="PTHR43191">
    <property type="entry name" value="RRNA METHYLTRANSFERASE 3"/>
    <property type="match status" value="1"/>
</dbReference>
<protein>
    <submittedName>
        <fullName evidence="4">Alpha/beta knot methyltransferase</fullName>
    </submittedName>
</protein>
<dbReference type="InterPro" id="IPR029028">
    <property type="entry name" value="Alpha/beta_knot_MTases"/>
</dbReference>
<dbReference type="PANTHER" id="PTHR43191:SF2">
    <property type="entry name" value="RRNA METHYLTRANSFERASE 3, MITOCHONDRIAL"/>
    <property type="match status" value="1"/>
</dbReference>
<organism evidence="4 5">
    <name type="scientific">Phascolomyces articulosus</name>
    <dbReference type="NCBI Taxonomy" id="60185"/>
    <lineage>
        <taxon>Eukaryota</taxon>
        <taxon>Fungi</taxon>
        <taxon>Fungi incertae sedis</taxon>
        <taxon>Mucoromycota</taxon>
        <taxon>Mucoromycotina</taxon>
        <taxon>Mucoromycetes</taxon>
        <taxon>Mucorales</taxon>
        <taxon>Lichtheimiaceae</taxon>
        <taxon>Phascolomyces</taxon>
    </lineage>
</organism>
<dbReference type="InterPro" id="IPR051259">
    <property type="entry name" value="rRNA_Methyltransferase"/>
</dbReference>
<comment type="caution">
    <text evidence="4">The sequence shown here is derived from an EMBL/GenBank/DDBJ whole genome shotgun (WGS) entry which is preliminary data.</text>
</comment>
<dbReference type="GO" id="GO:0032259">
    <property type="term" value="P:methylation"/>
    <property type="evidence" value="ECO:0007669"/>
    <property type="project" value="UniProtKB-KW"/>
</dbReference>
<feature type="domain" description="tRNA/rRNA methyltransferase SpoU type" evidence="3">
    <location>
        <begin position="139"/>
        <end position="293"/>
    </location>
</feature>
<evidence type="ECO:0000256" key="1">
    <source>
        <dbReference type="ARBA" id="ARBA00022603"/>
    </source>
</evidence>
<gene>
    <name evidence="4" type="ORF">BDA99DRAFT_535123</name>
</gene>
<reference evidence="4" key="1">
    <citation type="journal article" date="2022" name="IScience">
        <title>Evolution of zygomycete secretomes and the origins of terrestrial fungal ecologies.</title>
        <authorList>
            <person name="Chang Y."/>
            <person name="Wang Y."/>
            <person name="Mondo S."/>
            <person name="Ahrendt S."/>
            <person name="Andreopoulos W."/>
            <person name="Barry K."/>
            <person name="Beard J."/>
            <person name="Benny G.L."/>
            <person name="Blankenship S."/>
            <person name="Bonito G."/>
            <person name="Cuomo C."/>
            <person name="Desiro A."/>
            <person name="Gervers K.A."/>
            <person name="Hundley H."/>
            <person name="Kuo A."/>
            <person name="LaButti K."/>
            <person name="Lang B.F."/>
            <person name="Lipzen A."/>
            <person name="O'Donnell K."/>
            <person name="Pangilinan J."/>
            <person name="Reynolds N."/>
            <person name="Sandor L."/>
            <person name="Smith M.E."/>
            <person name="Tsang A."/>
            <person name="Grigoriev I.V."/>
            <person name="Stajich J.E."/>
            <person name="Spatafora J.W."/>
        </authorList>
    </citation>
    <scope>NUCLEOTIDE SEQUENCE</scope>
    <source>
        <strain evidence="4">RSA 2281</strain>
    </source>
</reference>
<keyword evidence="5" id="KW-1185">Reference proteome</keyword>
<keyword evidence="1 4" id="KW-0489">Methyltransferase</keyword>
<evidence type="ECO:0000313" key="4">
    <source>
        <dbReference type="EMBL" id="KAI9269046.1"/>
    </source>
</evidence>
<dbReference type="EMBL" id="JAIXMP010000008">
    <property type="protein sequence ID" value="KAI9269046.1"/>
    <property type="molecule type" value="Genomic_DNA"/>
</dbReference>
<proteinExistence type="predicted"/>
<dbReference type="InterPro" id="IPR001537">
    <property type="entry name" value="SpoU_MeTrfase"/>
</dbReference>
<reference evidence="4" key="2">
    <citation type="submission" date="2023-02" db="EMBL/GenBank/DDBJ databases">
        <authorList>
            <consortium name="DOE Joint Genome Institute"/>
            <person name="Mondo S.J."/>
            <person name="Chang Y."/>
            <person name="Wang Y."/>
            <person name="Ahrendt S."/>
            <person name="Andreopoulos W."/>
            <person name="Barry K."/>
            <person name="Beard J."/>
            <person name="Benny G.L."/>
            <person name="Blankenship S."/>
            <person name="Bonito G."/>
            <person name="Cuomo C."/>
            <person name="Desiro A."/>
            <person name="Gervers K.A."/>
            <person name="Hundley H."/>
            <person name="Kuo A."/>
            <person name="LaButti K."/>
            <person name="Lang B.F."/>
            <person name="Lipzen A."/>
            <person name="O'Donnell K."/>
            <person name="Pangilinan J."/>
            <person name="Reynolds N."/>
            <person name="Sandor L."/>
            <person name="Smith M.W."/>
            <person name="Tsang A."/>
            <person name="Grigoriev I.V."/>
            <person name="Stajich J.E."/>
            <person name="Spatafora J.W."/>
        </authorList>
    </citation>
    <scope>NUCLEOTIDE SEQUENCE</scope>
    <source>
        <strain evidence="4">RSA 2281</strain>
    </source>
</reference>
<dbReference type="Gene3D" id="3.40.1280.10">
    <property type="match status" value="1"/>
</dbReference>
<accession>A0AAD5PG52</accession>
<dbReference type="InterPro" id="IPR029026">
    <property type="entry name" value="tRNA_m1G_MTases_N"/>
</dbReference>
<dbReference type="Gene3D" id="3.30.1330.30">
    <property type="match status" value="1"/>
</dbReference>
<dbReference type="GO" id="GO:0008173">
    <property type="term" value="F:RNA methyltransferase activity"/>
    <property type="evidence" value="ECO:0007669"/>
    <property type="project" value="InterPro"/>
</dbReference>
<dbReference type="Proteomes" id="UP001209540">
    <property type="component" value="Unassembled WGS sequence"/>
</dbReference>
<dbReference type="SUPFAM" id="SSF75217">
    <property type="entry name" value="alpha/beta knot"/>
    <property type="match status" value="1"/>
</dbReference>
<dbReference type="GO" id="GO:0006396">
    <property type="term" value="P:RNA processing"/>
    <property type="evidence" value="ECO:0007669"/>
    <property type="project" value="InterPro"/>
</dbReference>
<evidence type="ECO:0000259" key="3">
    <source>
        <dbReference type="Pfam" id="PF00588"/>
    </source>
</evidence>
<sequence>MATAPRIYQFPRLFKRISNQKQQFTKHFINLRESKSYRLDNQTVIVPGLKMLRELRDDGFKMRSVVVTAEKEPHDESAIKHPAIDVLRNPDAFPAERYFVCDVDLTRRILGTASRPGRHEIFAELELKQQEIPANADRLLVFDHVNDPGNLGNLVRTGKALGWNAGLITTGTCDMYNDKTIRASRGLTLKWPHRLVKVPDLVSYLTERNMTPVVADMLPSDSKNDDRWTPPHSNLCFWNFKGKPQMLPERPALILSSEHKGVEGLDDELRVSIPMAQGVESLNVSSAGSMIMYELNRLLRGQYTFQKLQ</sequence>
<dbReference type="GO" id="GO:0003723">
    <property type="term" value="F:RNA binding"/>
    <property type="evidence" value="ECO:0007669"/>
    <property type="project" value="InterPro"/>
</dbReference>
<dbReference type="Pfam" id="PF00588">
    <property type="entry name" value="SpoU_methylase"/>
    <property type="match status" value="1"/>
</dbReference>
<evidence type="ECO:0000256" key="2">
    <source>
        <dbReference type="ARBA" id="ARBA00022679"/>
    </source>
</evidence>
<dbReference type="CDD" id="cd18095">
    <property type="entry name" value="SpoU-like_rRNA-MTase"/>
    <property type="match status" value="1"/>
</dbReference>
<evidence type="ECO:0000313" key="5">
    <source>
        <dbReference type="Proteomes" id="UP001209540"/>
    </source>
</evidence>
<dbReference type="InterPro" id="IPR029064">
    <property type="entry name" value="Ribosomal_eL30-like_sf"/>
</dbReference>
<keyword evidence="2" id="KW-0808">Transferase</keyword>
<dbReference type="AlphaFoldDB" id="A0AAD5PG52"/>